<organism evidence="4 5">
    <name type="scientific">Amylocarpus encephaloides</name>
    <dbReference type="NCBI Taxonomy" id="45428"/>
    <lineage>
        <taxon>Eukaryota</taxon>
        <taxon>Fungi</taxon>
        <taxon>Dikarya</taxon>
        <taxon>Ascomycota</taxon>
        <taxon>Pezizomycotina</taxon>
        <taxon>Leotiomycetes</taxon>
        <taxon>Helotiales</taxon>
        <taxon>Helotiales incertae sedis</taxon>
        <taxon>Amylocarpus</taxon>
    </lineage>
</organism>
<evidence type="ECO:0000313" key="5">
    <source>
        <dbReference type="Proteomes" id="UP000824998"/>
    </source>
</evidence>
<feature type="compositionally biased region" description="Basic and acidic residues" evidence="2">
    <location>
        <begin position="147"/>
        <end position="156"/>
    </location>
</feature>
<feature type="compositionally biased region" description="Polar residues" evidence="2">
    <location>
        <begin position="352"/>
        <end position="365"/>
    </location>
</feature>
<reference evidence="4" key="1">
    <citation type="journal article" date="2021" name="IMA Fungus">
        <title>Genomic characterization of three marine fungi, including Emericellopsis atlantica sp. nov. with signatures of a generalist lifestyle and marine biomass degradation.</title>
        <authorList>
            <person name="Hagestad O.C."/>
            <person name="Hou L."/>
            <person name="Andersen J.H."/>
            <person name="Hansen E.H."/>
            <person name="Altermark B."/>
            <person name="Li C."/>
            <person name="Kuhnert E."/>
            <person name="Cox R.J."/>
            <person name="Crous P.W."/>
            <person name="Spatafora J.W."/>
            <person name="Lail K."/>
            <person name="Amirebrahimi M."/>
            <person name="Lipzen A."/>
            <person name="Pangilinan J."/>
            <person name="Andreopoulos W."/>
            <person name="Hayes R.D."/>
            <person name="Ng V."/>
            <person name="Grigoriev I.V."/>
            <person name="Jackson S.A."/>
            <person name="Sutton T.D.S."/>
            <person name="Dobson A.D.W."/>
            <person name="Rama T."/>
        </authorList>
    </citation>
    <scope>NUCLEOTIDE SEQUENCE</scope>
    <source>
        <strain evidence="4">TRa018bII</strain>
    </source>
</reference>
<feature type="region of interest" description="Disordered" evidence="2">
    <location>
        <begin position="221"/>
        <end position="246"/>
    </location>
</feature>
<dbReference type="Gene3D" id="3.30.1370.210">
    <property type="match status" value="1"/>
</dbReference>
<dbReference type="AlphaFoldDB" id="A0A9P7YRD6"/>
<keyword evidence="1" id="KW-0862">Zinc</keyword>
<keyword evidence="5" id="KW-1185">Reference proteome</keyword>
<feature type="zinc finger region" description="C3H1-type" evidence="1">
    <location>
        <begin position="576"/>
        <end position="606"/>
    </location>
</feature>
<feature type="compositionally biased region" description="Basic and acidic residues" evidence="2">
    <location>
        <begin position="223"/>
        <end position="234"/>
    </location>
</feature>
<feature type="zinc finger region" description="C3H1-type" evidence="1">
    <location>
        <begin position="657"/>
        <end position="685"/>
    </location>
</feature>
<feature type="region of interest" description="Disordered" evidence="2">
    <location>
        <begin position="138"/>
        <end position="167"/>
    </location>
</feature>
<protein>
    <recommendedName>
        <fullName evidence="3">C3H1-type domain-containing protein</fullName>
    </recommendedName>
</protein>
<evidence type="ECO:0000256" key="1">
    <source>
        <dbReference type="PROSITE-ProRule" id="PRU00723"/>
    </source>
</evidence>
<evidence type="ECO:0000259" key="3">
    <source>
        <dbReference type="PROSITE" id="PS50103"/>
    </source>
</evidence>
<gene>
    <name evidence="4" type="ORF">BJ875DRAFT_480801</name>
</gene>
<dbReference type="InterPro" id="IPR000571">
    <property type="entry name" value="Znf_CCCH"/>
</dbReference>
<dbReference type="Proteomes" id="UP000824998">
    <property type="component" value="Unassembled WGS sequence"/>
</dbReference>
<keyword evidence="1" id="KW-0863">Zinc-finger</keyword>
<feature type="compositionally biased region" description="Polar residues" evidence="2">
    <location>
        <begin position="70"/>
        <end position="98"/>
    </location>
</feature>
<evidence type="ECO:0000256" key="2">
    <source>
        <dbReference type="SAM" id="MobiDB-lite"/>
    </source>
</evidence>
<dbReference type="PROSITE" id="PS50103">
    <property type="entry name" value="ZF_C3H1"/>
    <property type="match status" value="2"/>
</dbReference>
<comment type="caution">
    <text evidence="4">The sequence shown here is derived from an EMBL/GenBank/DDBJ whole genome shotgun (WGS) entry which is preliminary data.</text>
</comment>
<evidence type="ECO:0000313" key="4">
    <source>
        <dbReference type="EMBL" id="KAG9237992.1"/>
    </source>
</evidence>
<accession>A0A9P7YRD6</accession>
<sequence>MTLSTKQARALEQVKMGLNTLYGSDYFTEDEWVKLDVLIHKGEHVFTNGQDQPLSVDPCTNLIDFREATSPVSRSDMPTSTNPSSVEGSGPQSTSNDGITAGKGHKKEPTKENLHSQQVVMPDIQTSQAEDAEKLFEISSSESSEPSVDRSPKEASQELEEDPAGEVVAEAVEGPVEDLVGETLKSVLPTREIVERPSNGGLAYYTQDQLDEIKHFNSGLTKAGEKKKPTEKMTPESGTSCGPHPEDYWQQDDAPALDGREASTIGEWVDPAESNVGSARIAAWASGVDTPLTESGWGVVPAPTGPPSGSAKDLLVQEFSKAHGRPPHSVNELYQPNNPQFKPLTSRLGSKAPNTRLSKPSSVARTTRTLRPSIIAAQAKHNFTTFKFKYSSGFMLYAQSSAKRRGIQMEVEVGDKIELTKPVSGAMHIGKNHSRMVAGQFHENIFRKPYASPIEHPRKQAIPQLASTCHVDRVEQLNAHEWDEVPKRRTKTNALASPSVKPAPGGLASSRYAVLAEKDDASESSVTEWDVKRFLSEKIDELYLQRATSDNIAPAPAAAPVPLPPGKWNEPLRPCPPKTETCWFWATPGKSCRFRSEECRDLHAPTVPVPGRQPLNLRMGKPTWGCLADAVASSTAIPHSDQNPGFGAIGQPANGHRPNRHTCWFWANGGCTKPDDKCEYAHYQSSKGVAHKPAFASQNLGKSKNWNRFGSKPETTTDSGIETWEAAAARANWGDGGWGETTDSGIESWEAAAARAKGGWGETTDSGFDAW</sequence>
<dbReference type="EMBL" id="MU251377">
    <property type="protein sequence ID" value="KAG9237992.1"/>
    <property type="molecule type" value="Genomic_DNA"/>
</dbReference>
<feature type="region of interest" description="Disordered" evidence="2">
    <location>
        <begin position="346"/>
        <end position="365"/>
    </location>
</feature>
<proteinExistence type="predicted"/>
<name>A0A9P7YRD6_9HELO</name>
<keyword evidence="1" id="KW-0479">Metal-binding</keyword>
<dbReference type="GO" id="GO:0008270">
    <property type="term" value="F:zinc ion binding"/>
    <property type="evidence" value="ECO:0007669"/>
    <property type="project" value="UniProtKB-KW"/>
</dbReference>
<feature type="domain" description="C3H1-type" evidence="3">
    <location>
        <begin position="657"/>
        <end position="685"/>
    </location>
</feature>
<feature type="region of interest" description="Disordered" evidence="2">
    <location>
        <begin position="67"/>
        <end position="123"/>
    </location>
</feature>
<dbReference type="OrthoDB" id="3594623at2759"/>
<feature type="domain" description="C3H1-type" evidence="3">
    <location>
        <begin position="576"/>
        <end position="606"/>
    </location>
</feature>